<name>X0ULU3_9ZZZZ</name>
<dbReference type="Pfam" id="PF23613">
    <property type="entry name" value="ELP3_N"/>
    <property type="match status" value="1"/>
</dbReference>
<dbReference type="EMBL" id="BARS01020395">
    <property type="protein sequence ID" value="GAG06764.1"/>
    <property type="molecule type" value="Genomic_DNA"/>
</dbReference>
<evidence type="ECO:0000313" key="2">
    <source>
        <dbReference type="EMBL" id="GAG06764.1"/>
    </source>
</evidence>
<comment type="caution">
    <text evidence="2">The sequence shown here is derived from an EMBL/GenBank/DDBJ whole genome shotgun (WGS) entry which is preliminary data.</text>
</comment>
<protein>
    <recommendedName>
        <fullName evidence="1">ELP3-like N-terminal domain-containing protein</fullName>
    </recommendedName>
</protein>
<feature type="non-terminal residue" evidence="2">
    <location>
        <position position="85"/>
    </location>
</feature>
<reference evidence="2" key="1">
    <citation type="journal article" date="2014" name="Front. Microbiol.">
        <title>High frequency of phylogenetically diverse reductive dehalogenase-homologous genes in deep subseafloor sedimentary metagenomes.</title>
        <authorList>
            <person name="Kawai M."/>
            <person name="Futagami T."/>
            <person name="Toyoda A."/>
            <person name="Takaki Y."/>
            <person name="Nishi S."/>
            <person name="Hori S."/>
            <person name="Arai W."/>
            <person name="Tsubouchi T."/>
            <person name="Morono Y."/>
            <person name="Uchiyama I."/>
            <person name="Ito T."/>
            <person name="Fujiyama A."/>
            <person name="Inagaki F."/>
            <person name="Takami H."/>
        </authorList>
    </citation>
    <scope>NUCLEOTIDE SEQUENCE</scope>
    <source>
        <strain evidence="2">Expedition CK06-06</strain>
    </source>
</reference>
<accession>X0ULU3</accession>
<dbReference type="InterPro" id="IPR056591">
    <property type="entry name" value="ELP3-like_N"/>
</dbReference>
<gene>
    <name evidence="2" type="ORF">S01H1_32892</name>
</gene>
<sequence length="85" mass="9770">MPDDYYNELISTLKKKKLNKNQLNRLKIKLCHKYRTKKIPTDIEVLLNADKKDIPKIKNCLLTKPTRTISGVAVCAIMTKPIACK</sequence>
<proteinExistence type="predicted"/>
<dbReference type="AlphaFoldDB" id="X0ULU3"/>
<evidence type="ECO:0000259" key="1">
    <source>
        <dbReference type="Pfam" id="PF23613"/>
    </source>
</evidence>
<feature type="domain" description="ELP3-like N-terminal" evidence="1">
    <location>
        <begin position="7"/>
        <end position="69"/>
    </location>
</feature>
<organism evidence="2">
    <name type="scientific">marine sediment metagenome</name>
    <dbReference type="NCBI Taxonomy" id="412755"/>
    <lineage>
        <taxon>unclassified sequences</taxon>
        <taxon>metagenomes</taxon>
        <taxon>ecological metagenomes</taxon>
    </lineage>
</organism>